<accession>A0A2G9QAH2</accession>
<evidence type="ECO:0000313" key="3">
    <source>
        <dbReference type="Proteomes" id="UP000228934"/>
    </source>
</evidence>
<sequence>MAFEEMVEMVSILRREDYDGKKGPYTCPNMRKDKIMSSIVTALEAKFGTKRSKEQLRKRWSDIKSQEPEQYCRIKKLLIKKVSTCCVFLLRYLTCMLIHIFFVYTASFVKTVLCQRHMILKKLMFFFRQIRWYRVGHIHLCLDNFSYSKNLLMWCRCVGKYNASSKMIQCNVRTGHSRWFHIWTHEH</sequence>
<dbReference type="AlphaFoldDB" id="A0A2G9QAH2"/>
<evidence type="ECO:0000256" key="1">
    <source>
        <dbReference type="SAM" id="Phobius"/>
    </source>
</evidence>
<gene>
    <name evidence="2" type="ORF">AB205_0002930</name>
</gene>
<evidence type="ECO:0008006" key="4">
    <source>
        <dbReference type="Google" id="ProtNLM"/>
    </source>
</evidence>
<dbReference type="Proteomes" id="UP000228934">
    <property type="component" value="Unassembled WGS sequence"/>
</dbReference>
<feature type="transmembrane region" description="Helical" evidence="1">
    <location>
        <begin position="89"/>
        <end position="113"/>
    </location>
</feature>
<keyword evidence="1" id="KW-1133">Transmembrane helix</keyword>
<evidence type="ECO:0000313" key="2">
    <source>
        <dbReference type="EMBL" id="PIO12590.1"/>
    </source>
</evidence>
<reference evidence="3" key="1">
    <citation type="journal article" date="2017" name="Nat. Commun.">
        <title>The North American bullfrog draft genome provides insight into hormonal regulation of long noncoding RNA.</title>
        <authorList>
            <person name="Hammond S.A."/>
            <person name="Warren R.L."/>
            <person name="Vandervalk B.P."/>
            <person name="Kucuk E."/>
            <person name="Khan H."/>
            <person name="Gibb E.A."/>
            <person name="Pandoh P."/>
            <person name="Kirk H."/>
            <person name="Zhao Y."/>
            <person name="Jones M."/>
            <person name="Mungall A.J."/>
            <person name="Coope R."/>
            <person name="Pleasance S."/>
            <person name="Moore R.A."/>
            <person name="Holt R.A."/>
            <person name="Round J.M."/>
            <person name="Ohora S."/>
            <person name="Walle B.V."/>
            <person name="Veldhoen N."/>
            <person name="Helbing C.C."/>
            <person name="Birol I."/>
        </authorList>
    </citation>
    <scope>NUCLEOTIDE SEQUENCE [LARGE SCALE GENOMIC DNA]</scope>
</reference>
<proteinExistence type="predicted"/>
<organism evidence="2 3">
    <name type="scientific">Aquarana catesbeiana</name>
    <name type="common">American bullfrog</name>
    <name type="synonym">Rana catesbeiana</name>
    <dbReference type="NCBI Taxonomy" id="8400"/>
    <lineage>
        <taxon>Eukaryota</taxon>
        <taxon>Metazoa</taxon>
        <taxon>Chordata</taxon>
        <taxon>Craniata</taxon>
        <taxon>Vertebrata</taxon>
        <taxon>Euteleostomi</taxon>
        <taxon>Amphibia</taxon>
        <taxon>Batrachia</taxon>
        <taxon>Anura</taxon>
        <taxon>Neobatrachia</taxon>
        <taxon>Ranoidea</taxon>
        <taxon>Ranidae</taxon>
        <taxon>Aquarana</taxon>
    </lineage>
</organism>
<name>A0A2G9QAH2_AQUCT</name>
<keyword evidence="1" id="KW-0812">Transmembrane</keyword>
<dbReference type="EMBL" id="KZ060242">
    <property type="protein sequence ID" value="PIO12590.1"/>
    <property type="molecule type" value="Genomic_DNA"/>
</dbReference>
<protein>
    <recommendedName>
        <fullName evidence="4">Myb/SANT-like DNA-binding domain-containing protein</fullName>
    </recommendedName>
</protein>
<keyword evidence="3" id="KW-1185">Reference proteome</keyword>
<keyword evidence="1" id="KW-0472">Membrane</keyword>